<name>A0A154WH20_9PROT</name>
<organism evidence="2 3">
    <name type="scientific">Oceanibaculum pacificum</name>
    <dbReference type="NCBI Taxonomy" id="580166"/>
    <lineage>
        <taxon>Bacteria</taxon>
        <taxon>Pseudomonadati</taxon>
        <taxon>Pseudomonadota</taxon>
        <taxon>Alphaproteobacteria</taxon>
        <taxon>Rhodospirillales</taxon>
        <taxon>Oceanibaculaceae</taxon>
        <taxon>Oceanibaculum</taxon>
    </lineage>
</organism>
<accession>A0A154WH20</accession>
<feature type="domain" description="HTH cro/C1-type" evidence="1">
    <location>
        <begin position="8"/>
        <end position="66"/>
    </location>
</feature>
<dbReference type="RefSeq" id="WP_067550957.1">
    <property type="nucleotide sequence ID" value="NZ_LPXN01000001.1"/>
</dbReference>
<gene>
    <name evidence="2" type="ORF">AUP43_00265</name>
</gene>
<dbReference type="SMART" id="SM00530">
    <property type="entry name" value="HTH_XRE"/>
    <property type="match status" value="1"/>
</dbReference>
<dbReference type="Gene3D" id="1.10.260.40">
    <property type="entry name" value="lambda repressor-like DNA-binding domains"/>
    <property type="match status" value="1"/>
</dbReference>
<dbReference type="Pfam" id="PF13560">
    <property type="entry name" value="HTH_31"/>
    <property type="match status" value="1"/>
</dbReference>
<reference evidence="2 3" key="1">
    <citation type="submission" date="2015-12" db="EMBL/GenBank/DDBJ databases">
        <title>Genome sequence of Oceanibaculum pacificum MCCC 1A02656.</title>
        <authorList>
            <person name="Lu L."/>
            <person name="Lai Q."/>
            <person name="Shao Z."/>
            <person name="Qian P."/>
        </authorList>
    </citation>
    <scope>NUCLEOTIDE SEQUENCE [LARGE SCALE GENOMIC DNA]</scope>
    <source>
        <strain evidence="2 3">MCCC 1A02656</strain>
    </source>
</reference>
<dbReference type="InterPro" id="IPR010982">
    <property type="entry name" value="Lambda_DNA-bd_dom_sf"/>
</dbReference>
<dbReference type="PROSITE" id="PS50943">
    <property type="entry name" value="HTH_CROC1"/>
    <property type="match status" value="1"/>
</dbReference>
<evidence type="ECO:0000313" key="2">
    <source>
        <dbReference type="EMBL" id="KZD12811.1"/>
    </source>
</evidence>
<comment type="caution">
    <text evidence="2">The sequence shown here is derived from an EMBL/GenBank/DDBJ whole genome shotgun (WGS) entry which is preliminary data.</text>
</comment>
<dbReference type="STRING" id="580166.AUP43_00265"/>
<dbReference type="EMBL" id="LPXN01000001">
    <property type="protein sequence ID" value="KZD12811.1"/>
    <property type="molecule type" value="Genomic_DNA"/>
</dbReference>
<sequence>MTPFGQKLRDLRAERGGTLKQMAAALQVSSAYLSALEHGHRGRPTDGLIHQICGYFGLIWDDAEALKRLAETSHPRVVIDTAGLPPEATRLAHLLARRIADLDRDRLVALIAQIERDEPVQPE</sequence>
<dbReference type="GO" id="GO:0003677">
    <property type="term" value="F:DNA binding"/>
    <property type="evidence" value="ECO:0007669"/>
    <property type="project" value="InterPro"/>
</dbReference>
<keyword evidence="3" id="KW-1185">Reference proteome</keyword>
<dbReference type="InterPro" id="IPR001387">
    <property type="entry name" value="Cro/C1-type_HTH"/>
</dbReference>
<dbReference type="OrthoDB" id="9809730at2"/>
<dbReference type="Proteomes" id="UP000076400">
    <property type="component" value="Unassembled WGS sequence"/>
</dbReference>
<dbReference type="AlphaFoldDB" id="A0A154WH20"/>
<dbReference type="SUPFAM" id="SSF47413">
    <property type="entry name" value="lambda repressor-like DNA-binding domains"/>
    <property type="match status" value="1"/>
</dbReference>
<dbReference type="CDD" id="cd00093">
    <property type="entry name" value="HTH_XRE"/>
    <property type="match status" value="1"/>
</dbReference>
<proteinExistence type="predicted"/>
<evidence type="ECO:0000259" key="1">
    <source>
        <dbReference type="PROSITE" id="PS50943"/>
    </source>
</evidence>
<protein>
    <submittedName>
        <fullName evidence="2">XRE family transcriptional regulator</fullName>
    </submittedName>
</protein>
<evidence type="ECO:0000313" key="3">
    <source>
        <dbReference type="Proteomes" id="UP000076400"/>
    </source>
</evidence>